<dbReference type="Pfam" id="PF00165">
    <property type="entry name" value="HTH_AraC"/>
    <property type="match status" value="1"/>
</dbReference>
<organism evidence="2 3">
    <name type="scientific">Duganella flavida</name>
    <dbReference type="NCBI Taxonomy" id="2692175"/>
    <lineage>
        <taxon>Bacteria</taxon>
        <taxon>Pseudomonadati</taxon>
        <taxon>Pseudomonadota</taxon>
        <taxon>Betaproteobacteria</taxon>
        <taxon>Burkholderiales</taxon>
        <taxon>Oxalobacteraceae</taxon>
        <taxon>Telluria group</taxon>
        <taxon>Duganella</taxon>
    </lineage>
</organism>
<dbReference type="GO" id="GO:0043565">
    <property type="term" value="F:sequence-specific DNA binding"/>
    <property type="evidence" value="ECO:0007669"/>
    <property type="project" value="InterPro"/>
</dbReference>
<dbReference type="AlphaFoldDB" id="A0A6L8KFW6"/>
<dbReference type="InterPro" id="IPR013096">
    <property type="entry name" value="Cupin_2"/>
</dbReference>
<proteinExistence type="predicted"/>
<dbReference type="Gene3D" id="1.10.10.60">
    <property type="entry name" value="Homeodomain-like"/>
    <property type="match status" value="1"/>
</dbReference>
<comment type="caution">
    <text evidence="2">The sequence shown here is derived from an EMBL/GenBank/DDBJ whole genome shotgun (WGS) entry which is preliminary data.</text>
</comment>
<dbReference type="Proteomes" id="UP000479335">
    <property type="component" value="Unassembled WGS sequence"/>
</dbReference>
<dbReference type="RefSeq" id="WP_161009730.1">
    <property type="nucleotide sequence ID" value="NZ_WWCN01000024.1"/>
</dbReference>
<dbReference type="PANTHER" id="PTHR11019:SF199">
    <property type="entry name" value="HTH-TYPE TRANSCRIPTIONAL REGULATOR NIMR"/>
    <property type="match status" value="1"/>
</dbReference>
<dbReference type="SUPFAM" id="SSF51182">
    <property type="entry name" value="RmlC-like cupins"/>
    <property type="match status" value="1"/>
</dbReference>
<protein>
    <submittedName>
        <fullName evidence="2">AraC family transcriptional regulator</fullName>
    </submittedName>
</protein>
<dbReference type="PROSITE" id="PS01124">
    <property type="entry name" value="HTH_ARAC_FAMILY_2"/>
    <property type="match status" value="1"/>
</dbReference>
<gene>
    <name evidence="2" type="ORF">GTP46_27060</name>
</gene>
<reference evidence="2 3" key="1">
    <citation type="submission" date="2019-12" db="EMBL/GenBank/DDBJ databases">
        <title>Novel species isolated from a subtropical stream in China.</title>
        <authorList>
            <person name="Lu H."/>
        </authorList>
    </citation>
    <scope>NUCLEOTIDE SEQUENCE [LARGE SCALE GENOMIC DNA]</scope>
    <source>
        <strain evidence="2 3">FT135W</strain>
    </source>
</reference>
<dbReference type="PANTHER" id="PTHR11019">
    <property type="entry name" value="HTH-TYPE TRANSCRIPTIONAL REGULATOR NIMR"/>
    <property type="match status" value="1"/>
</dbReference>
<dbReference type="EMBL" id="WWCN01000024">
    <property type="protein sequence ID" value="MYM26296.1"/>
    <property type="molecule type" value="Genomic_DNA"/>
</dbReference>
<dbReference type="CDD" id="cd06124">
    <property type="entry name" value="cupin_NimR-like_N"/>
    <property type="match status" value="1"/>
</dbReference>
<dbReference type="InterPro" id="IPR011051">
    <property type="entry name" value="RmlC_Cupin_sf"/>
</dbReference>
<dbReference type="Gene3D" id="2.60.120.10">
    <property type="entry name" value="Jelly Rolls"/>
    <property type="match status" value="1"/>
</dbReference>
<feature type="domain" description="HTH araC/xylS-type" evidence="1">
    <location>
        <begin position="160"/>
        <end position="223"/>
    </location>
</feature>
<dbReference type="GO" id="GO:0003700">
    <property type="term" value="F:DNA-binding transcription factor activity"/>
    <property type="evidence" value="ECO:0007669"/>
    <property type="project" value="InterPro"/>
</dbReference>
<dbReference type="InterPro" id="IPR014710">
    <property type="entry name" value="RmlC-like_jellyroll"/>
</dbReference>
<evidence type="ECO:0000313" key="2">
    <source>
        <dbReference type="EMBL" id="MYM26296.1"/>
    </source>
</evidence>
<sequence length="223" mass="24850">MIADLPDESRISDGRAFLVCKHHRRAGEKKPSHSHPDGQIWVVREGLIAAQLDGENWILPQGRIGWVPPGIAHATSTYSVASVWTGYLSAELCHLFPTKPTVFRTTALSDALLDRLTGWSANSRMSSATEERLLLVLSDELSKSRMEPLCLPMPRHSGLLKIALLIVQNPSDSRTITDWAVHAGISERALTRQFREETGLSFAKWRNVALVKRARELLSARLL</sequence>
<evidence type="ECO:0000313" key="3">
    <source>
        <dbReference type="Proteomes" id="UP000479335"/>
    </source>
</evidence>
<evidence type="ECO:0000259" key="1">
    <source>
        <dbReference type="PROSITE" id="PS01124"/>
    </source>
</evidence>
<keyword evidence="3" id="KW-1185">Reference proteome</keyword>
<name>A0A6L8KFW6_9BURK</name>
<dbReference type="Pfam" id="PF07883">
    <property type="entry name" value="Cupin_2"/>
    <property type="match status" value="1"/>
</dbReference>
<dbReference type="InterPro" id="IPR018060">
    <property type="entry name" value="HTH_AraC"/>
</dbReference>
<accession>A0A6L8KFW6</accession>